<organism evidence="3 4">
    <name type="scientific">Acetobacter aceti</name>
    <dbReference type="NCBI Taxonomy" id="435"/>
    <lineage>
        <taxon>Bacteria</taxon>
        <taxon>Pseudomonadati</taxon>
        <taxon>Pseudomonadota</taxon>
        <taxon>Alphaproteobacteria</taxon>
        <taxon>Acetobacterales</taxon>
        <taxon>Acetobacteraceae</taxon>
        <taxon>Acetobacter</taxon>
        <taxon>Acetobacter subgen. Acetobacter</taxon>
    </lineage>
</organism>
<dbReference type="Gene3D" id="3.40.50.1820">
    <property type="entry name" value="alpha/beta hydrolase"/>
    <property type="match status" value="1"/>
</dbReference>
<reference evidence="3 4" key="1">
    <citation type="submission" date="2020-07" db="EMBL/GenBank/DDBJ databases">
        <title>Complete Genome Sequence of an acetic acid bacterium, Acetobacter aceti JCM20276.</title>
        <authorList>
            <person name="Hirose Y."/>
            <person name="Mihara H."/>
        </authorList>
    </citation>
    <scope>NUCLEOTIDE SEQUENCE [LARGE SCALE GENOMIC DNA]</scope>
    <source>
        <strain evidence="3 4">JCM20276</strain>
    </source>
</reference>
<dbReference type="PANTHER" id="PTHR23025:SF4">
    <property type="entry name" value="ALPHA_BETA HYDROLASE FOLD-3 DOMAIN-CONTAINING PROTEIN"/>
    <property type="match status" value="1"/>
</dbReference>
<gene>
    <name evidence="3" type="ORF">AAJCM20276_12740</name>
</gene>
<evidence type="ECO:0000313" key="3">
    <source>
        <dbReference type="EMBL" id="BCI66650.1"/>
    </source>
</evidence>
<dbReference type="EMBL" id="AP023326">
    <property type="protein sequence ID" value="BCI66650.1"/>
    <property type="molecule type" value="Genomic_DNA"/>
</dbReference>
<protein>
    <recommendedName>
        <fullName evidence="2">Alpha/beta hydrolase fold-3 domain-containing protein</fullName>
    </recommendedName>
</protein>
<dbReference type="PANTHER" id="PTHR23025">
    <property type="entry name" value="TRIACYLGLYCEROL LIPASE"/>
    <property type="match status" value="1"/>
</dbReference>
<name>A0A6S6PI73_ACEAC</name>
<dbReference type="GO" id="GO:0004771">
    <property type="term" value="F:sterol ester esterase activity"/>
    <property type="evidence" value="ECO:0007669"/>
    <property type="project" value="TreeGrafter"/>
</dbReference>
<feature type="active site" evidence="1">
    <location>
        <position position="194"/>
    </location>
</feature>
<evidence type="ECO:0000259" key="2">
    <source>
        <dbReference type="Pfam" id="PF07859"/>
    </source>
</evidence>
<dbReference type="InterPro" id="IPR029058">
    <property type="entry name" value="AB_hydrolase_fold"/>
</dbReference>
<feature type="domain" description="Alpha/beta hydrolase fold-3" evidence="2">
    <location>
        <begin position="119"/>
        <end position="329"/>
    </location>
</feature>
<sequence>MLKIEMLTERLSARKFSGSFTRDKPDLTSRLLLRGLHAASQRRRKHRQTLKAPQAAPVIPHTVSAASLAYIRRLTNRPSFPMRLSALPLKRVIDLRVPGAAELRPARLYIPYGKVRGVVLFLHGGGFVHCGLNSHHGICCRLARASGAAVLSFDYSLAPEHKFPAAVEDVWAAFNWLASEAWRWGGAVAVAGDSAGGTLAAVLCQKVREAHRSGANPSPPAPVMQVLYYPATLGREETPSREKFAHGYFLTKAMMEWYGSQYASSDEDLLNPDFAPALQKDLSGLPSAWIMTAECDPLRDEGALYGRRLAEAGNVVSYTCVRGTLHGFLQFYPMMRKARRVLHQSGRALRAVFRARK</sequence>
<dbReference type="AlphaFoldDB" id="A0A6S6PI73"/>
<dbReference type="GO" id="GO:0005829">
    <property type="term" value="C:cytosol"/>
    <property type="evidence" value="ECO:0007669"/>
    <property type="project" value="TreeGrafter"/>
</dbReference>
<evidence type="ECO:0000313" key="4">
    <source>
        <dbReference type="Proteomes" id="UP000515220"/>
    </source>
</evidence>
<evidence type="ECO:0000256" key="1">
    <source>
        <dbReference type="PROSITE-ProRule" id="PRU10038"/>
    </source>
</evidence>
<accession>A0A6S6PI73</accession>
<dbReference type="SUPFAM" id="SSF53474">
    <property type="entry name" value="alpha/beta-Hydrolases"/>
    <property type="match status" value="1"/>
</dbReference>
<dbReference type="PROSITE" id="PS01174">
    <property type="entry name" value="LIPASE_GDXG_SER"/>
    <property type="match status" value="1"/>
</dbReference>
<dbReference type="Proteomes" id="UP000515220">
    <property type="component" value="Chromosome"/>
</dbReference>
<dbReference type="InterPro" id="IPR013094">
    <property type="entry name" value="AB_hydrolase_3"/>
</dbReference>
<dbReference type="GO" id="GO:0004806">
    <property type="term" value="F:triacylglycerol lipase activity"/>
    <property type="evidence" value="ECO:0007669"/>
    <property type="project" value="TreeGrafter"/>
</dbReference>
<dbReference type="Pfam" id="PF07859">
    <property type="entry name" value="Abhydrolase_3"/>
    <property type="match status" value="1"/>
</dbReference>
<proteinExistence type="predicted"/>
<dbReference type="RefSeq" id="WP_099348260.1">
    <property type="nucleotide sequence ID" value="NZ_AP023326.1"/>
</dbReference>
<dbReference type="GO" id="GO:0019433">
    <property type="term" value="P:triglyceride catabolic process"/>
    <property type="evidence" value="ECO:0007669"/>
    <property type="project" value="TreeGrafter"/>
</dbReference>
<dbReference type="InterPro" id="IPR033140">
    <property type="entry name" value="Lipase_GDXG_put_SER_AS"/>
</dbReference>